<reference evidence="2" key="1">
    <citation type="submission" date="2018-02" db="EMBL/GenBank/DDBJ databases">
        <title>Rhizophora mucronata_Transcriptome.</title>
        <authorList>
            <person name="Meera S.P."/>
            <person name="Sreeshan A."/>
            <person name="Augustine A."/>
        </authorList>
    </citation>
    <scope>NUCLEOTIDE SEQUENCE</scope>
    <source>
        <tissue evidence="2">Leaf</tissue>
    </source>
</reference>
<protein>
    <submittedName>
        <fullName evidence="2">Uncharacterized protein</fullName>
    </submittedName>
</protein>
<organism evidence="2">
    <name type="scientific">Rhizophora mucronata</name>
    <name type="common">Asiatic mangrove</name>
    <dbReference type="NCBI Taxonomy" id="61149"/>
    <lineage>
        <taxon>Eukaryota</taxon>
        <taxon>Viridiplantae</taxon>
        <taxon>Streptophyta</taxon>
        <taxon>Embryophyta</taxon>
        <taxon>Tracheophyta</taxon>
        <taxon>Spermatophyta</taxon>
        <taxon>Magnoliopsida</taxon>
        <taxon>eudicotyledons</taxon>
        <taxon>Gunneridae</taxon>
        <taxon>Pentapetalae</taxon>
        <taxon>rosids</taxon>
        <taxon>fabids</taxon>
        <taxon>Malpighiales</taxon>
        <taxon>Rhizophoraceae</taxon>
        <taxon>Rhizophora</taxon>
    </lineage>
</organism>
<proteinExistence type="predicted"/>
<dbReference type="EMBL" id="GGEC01000189">
    <property type="protein sequence ID" value="MBW80672.1"/>
    <property type="molecule type" value="Transcribed_RNA"/>
</dbReference>
<evidence type="ECO:0000313" key="2">
    <source>
        <dbReference type="EMBL" id="MBW80672.1"/>
    </source>
</evidence>
<evidence type="ECO:0000256" key="1">
    <source>
        <dbReference type="SAM" id="Phobius"/>
    </source>
</evidence>
<keyword evidence="1" id="KW-1133">Transmembrane helix</keyword>
<feature type="transmembrane region" description="Helical" evidence="1">
    <location>
        <begin position="7"/>
        <end position="26"/>
    </location>
</feature>
<dbReference type="AlphaFoldDB" id="A0A2P2IHH0"/>
<keyword evidence="1" id="KW-0812">Transmembrane</keyword>
<accession>A0A2P2IHH0</accession>
<name>A0A2P2IHH0_RHIMU</name>
<sequence>MKCLTENFGIFGDMGWFCLNLLYFFFF</sequence>
<keyword evidence="1" id="KW-0472">Membrane</keyword>